<dbReference type="RefSeq" id="WP_112835864.1">
    <property type="nucleotide sequence ID" value="NZ_AP018946.1"/>
</dbReference>
<feature type="domain" description="Peptidase M20 dimerisation" evidence="5">
    <location>
        <begin position="219"/>
        <end position="312"/>
    </location>
</feature>
<comment type="cofactor">
    <cofactor evidence="3">
        <name>Zn(2+)</name>
        <dbReference type="ChEBI" id="CHEBI:29105"/>
    </cofactor>
    <text evidence="3">Binds 2 Zn(2+) ions per subunit.</text>
</comment>
<feature type="binding site" evidence="3">
    <location>
        <position position="128"/>
    </location>
    <ligand>
        <name>Zn(2+)</name>
        <dbReference type="ChEBI" id="CHEBI:29105"/>
        <label>2</label>
    </ligand>
</feature>
<dbReference type="NCBIfam" id="TIGR01879">
    <property type="entry name" value="hydantase"/>
    <property type="match status" value="1"/>
</dbReference>
<feature type="binding site" evidence="4">
    <location>
        <position position="218"/>
    </location>
    <ligand>
        <name>allantoate</name>
        <dbReference type="ChEBI" id="CHEBI:17536"/>
    </ligand>
</feature>
<dbReference type="PANTHER" id="PTHR32494:SF5">
    <property type="entry name" value="ALLANTOATE AMIDOHYDROLASE"/>
    <property type="match status" value="1"/>
</dbReference>
<keyword evidence="2 6" id="KW-0378">Hydrolase</keyword>
<feature type="binding site" evidence="3">
    <location>
        <position position="84"/>
    </location>
    <ligand>
        <name>Zn(2+)</name>
        <dbReference type="ChEBI" id="CHEBI:29105"/>
        <label>1</label>
    </ligand>
</feature>
<dbReference type="Pfam" id="PF01546">
    <property type="entry name" value="Peptidase_M20"/>
    <property type="match status" value="1"/>
</dbReference>
<dbReference type="GO" id="GO:0016813">
    <property type="term" value="F:hydrolase activity, acting on carbon-nitrogen (but not peptide) bonds, in linear amidines"/>
    <property type="evidence" value="ECO:0007669"/>
    <property type="project" value="InterPro"/>
</dbReference>
<name>A0A379FZE1_9GAMM</name>
<evidence type="ECO:0000256" key="4">
    <source>
        <dbReference type="PIRSR" id="PIRSR001235-2"/>
    </source>
</evidence>
<dbReference type="Gene3D" id="3.40.630.10">
    <property type="entry name" value="Zn peptidases"/>
    <property type="match status" value="1"/>
</dbReference>
<dbReference type="AlphaFoldDB" id="A0A379FZE1"/>
<dbReference type="OrthoDB" id="9808195at2"/>
<evidence type="ECO:0000256" key="2">
    <source>
        <dbReference type="ARBA" id="ARBA00022801"/>
    </source>
</evidence>
<feature type="binding site" evidence="3">
    <location>
        <position position="386"/>
    </location>
    <ligand>
        <name>Zn(2+)</name>
        <dbReference type="ChEBI" id="CHEBI:29105"/>
        <label>2</label>
    </ligand>
</feature>
<accession>A0A379FZE1</accession>
<feature type="binding site" evidence="4">
    <location>
        <position position="292"/>
    </location>
    <ligand>
        <name>allantoate</name>
        <dbReference type="ChEBI" id="CHEBI:17536"/>
    </ligand>
</feature>
<protein>
    <submittedName>
        <fullName evidence="6">Uncharacterized hydrolase HI_0588</fullName>
        <ecNumber evidence="6">3.-.-.-</ecNumber>
    </submittedName>
</protein>
<organism evidence="6 7">
    <name type="scientific">Providencia rustigianii</name>
    <dbReference type="NCBI Taxonomy" id="158850"/>
    <lineage>
        <taxon>Bacteria</taxon>
        <taxon>Pseudomonadati</taxon>
        <taxon>Pseudomonadota</taxon>
        <taxon>Gammaproteobacteria</taxon>
        <taxon>Enterobacterales</taxon>
        <taxon>Morganellaceae</taxon>
        <taxon>Providencia</taxon>
    </lineage>
</organism>
<evidence type="ECO:0000256" key="1">
    <source>
        <dbReference type="ARBA" id="ARBA00006153"/>
    </source>
</evidence>
<keyword evidence="3" id="KW-0862">Zinc</keyword>
<evidence type="ECO:0000259" key="5">
    <source>
        <dbReference type="Pfam" id="PF07687"/>
    </source>
</evidence>
<dbReference type="InterPro" id="IPR010158">
    <property type="entry name" value="Amidase_Cbmase"/>
</dbReference>
<dbReference type="InterPro" id="IPR011650">
    <property type="entry name" value="Peptidase_M20_dimer"/>
</dbReference>
<evidence type="ECO:0000313" key="7">
    <source>
        <dbReference type="Proteomes" id="UP000255129"/>
    </source>
</evidence>
<reference evidence="6 7" key="1">
    <citation type="submission" date="2018-06" db="EMBL/GenBank/DDBJ databases">
        <authorList>
            <consortium name="Pathogen Informatics"/>
            <person name="Doyle S."/>
        </authorList>
    </citation>
    <scope>NUCLEOTIDE SEQUENCE [LARGE SCALE GENOMIC DNA]</scope>
    <source>
        <strain evidence="6 7">NCTC12026</strain>
    </source>
</reference>
<dbReference type="Proteomes" id="UP000255129">
    <property type="component" value="Unassembled WGS sequence"/>
</dbReference>
<dbReference type="EC" id="3.-.-.-" evidence="6"/>
<dbReference type="PANTHER" id="PTHR32494">
    <property type="entry name" value="ALLANTOATE DEIMINASE-RELATED"/>
    <property type="match status" value="1"/>
</dbReference>
<gene>
    <name evidence="6" type="ORF">NCTC12026_00360</name>
</gene>
<dbReference type="InterPro" id="IPR002933">
    <property type="entry name" value="Peptidase_M20"/>
</dbReference>
<dbReference type="GO" id="GO:0046872">
    <property type="term" value="F:metal ion binding"/>
    <property type="evidence" value="ECO:0007669"/>
    <property type="project" value="UniProtKB-KW"/>
</dbReference>
<dbReference type="SUPFAM" id="SSF55031">
    <property type="entry name" value="Bacterial exopeptidase dimerisation domain"/>
    <property type="match status" value="1"/>
</dbReference>
<dbReference type="SUPFAM" id="SSF53187">
    <property type="entry name" value="Zn-dependent exopeptidases"/>
    <property type="match status" value="1"/>
</dbReference>
<dbReference type="PIRSF" id="PIRSF001235">
    <property type="entry name" value="Amidase_carbamoylase"/>
    <property type="match status" value="1"/>
</dbReference>
<keyword evidence="3" id="KW-0479">Metal-binding</keyword>
<comment type="similarity">
    <text evidence="1">Belongs to the peptidase M20 family.</text>
</comment>
<proteinExistence type="inferred from homology"/>
<dbReference type="Gene3D" id="3.30.70.360">
    <property type="match status" value="1"/>
</dbReference>
<dbReference type="NCBIfam" id="NF006771">
    <property type="entry name" value="PRK09290.1-5"/>
    <property type="match status" value="1"/>
</dbReference>
<feature type="binding site" evidence="4">
    <location>
        <position position="279"/>
    </location>
    <ligand>
        <name>allantoate</name>
        <dbReference type="ChEBI" id="CHEBI:17536"/>
    </ligand>
</feature>
<sequence length="413" mass="45876">MTRELFSTNKMKLLFEKLASFSSHPNNKGVTRIAYTPTDQAAHQYMMETMQQAGFIVRQDAIGNIFCRLPGKNPDLPAVGTGSHLDTVPDGGAYDGTLGVVAGFYALMQFQPQQLSRDLELIVFRAEESSRFGFSCIGSKVLLGAVDNEKWALNLDDNGQNFFEVIDECGYNSQQIEQCKLPDDYFSAFIELHIEQGRRLELEEKNVGIVNGIAAPTRYSVKVTGHADHSGATPMYQRHDALVASAAIIDDLNRAACKEAVWGTVGTIGKLNVYPNSMNVIPGEVNFLVDIRGIEPESIRRVADHLKDSIKKSEHDNEVSINIREISSENPVKLDNEICHVIEQHCIEKQLKYMTMLSGAGHDSMNMAKKFPTAMIFTPSKDGISHHPDEFTDFNDIIIAADLLKETLYSLAK</sequence>
<feature type="binding site" evidence="3">
    <location>
        <position position="95"/>
    </location>
    <ligand>
        <name>Zn(2+)</name>
        <dbReference type="ChEBI" id="CHEBI:29105"/>
        <label>2</label>
    </ligand>
</feature>
<dbReference type="CDD" id="cd03884">
    <property type="entry name" value="M20_bAS"/>
    <property type="match status" value="1"/>
</dbReference>
<evidence type="ECO:0000313" key="6">
    <source>
        <dbReference type="EMBL" id="SUC34031.1"/>
    </source>
</evidence>
<dbReference type="InterPro" id="IPR036264">
    <property type="entry name" value="Bact_exopeptidase_dim_dom"/>
</dbReference>
<feature type="binding site" evidence="3">
    <location>
        <position position="193"/>
    </location>
    <ligand>
        <name>Zn(2+)</name>
        <dbReference type="ChEBI" id="CHEBI:29105"/>
        <label>1</label>
    </ligand>
</feature>
<dbReference type="EMBL" id="UGUA01000002">
    <property type="protein sequence ID" value="SUC34031.1"/>
    <property type="molecule type" value="Genomic_DNA"/>
</dbReference>
<dbReference type="Pfam" id="PF07687">
    <property type="entry name" value="M20_dimer"/>
    <property type="match status" value="1"/>
</dbReference>
<feature type="binding site" evidence="3">
    <location>
        <position position="95"/>
    </location>
    <ligand>
        <name>Zn(2+)</name>
        <dbReference type="ChEBI" id="CHEBI:29105"/>
        <label>1</label>
    </ligand>
</feature>
<evidence type="ECO:0000256" key="3">
    <source>
        <dbReference type="PIRSR" id="PIRSR001235-1"/>
    </source>
</evidence>